<evidence type="ECO:0000313" key="2">
    <source>
        <dbReference type="EMBL" id="GMF40109.1"/>
    </source>
</evidence>
<name>A0A9W6XK38_9STRA</name>
<feature type="transmembrane region" description="Helical" evidence="1">
    <location>
        <begin position="88"/>
        <end position="115"/>
    </location>
</feature>
<accession>A0A9W6XK38</accession>
<evidence type="ECO:0000313" key="3">
    <source>
        <dbReference type="Proteomes" id="UP001165083"/>
    </source>
</evidence>
<keyword evidence="3" id="KW-1185">Reference proteome</keyword>
<keyword evidence="1" id="KW-0472">Membrane</keyword>
<organism evidence="2 3">
    <name type="scientific">Phytophthora lilii</name>
    <dbReference type="NCBI Taxonomy" id="2077276"/>
    <lineage>
        <taxon>Eukaryota</taxon>
        <taxon>Sar</taxon>
        <taxon>Stramenopiles</taxon>
        <taxon>Oomycota</taxon>
        <taxon>Peronosporomycetes</taxon>
        <taxon>Peronosporales</taxon>
        <taxon>Peronosporaceae</taxon>
        <taxon>Phytophthora</taxon>
    </lineage>
</organism>
<protein>
    <submittedName>
        <fullName evidence="2">Unnamed protein product</fullName>
    </submittedName>
</protein>
<dbReference type="OrthoDB" id="127570at2759"/>
<keyword evidence="1" id="KW-1133">Transmembrane helix</keyword>
<proteinExistence type="predicted"/>
<evidence type="ECO:0000256" key="1">
    <source>
        <dbReference type="SAM" id="Phobius"/>
    </source>
</evidence>
<comment type="caution">
    <text evidence="2">The sequence shown here is derived from an EMBL/GenBank/DDBJ whole genome shotgun (WGS) entry which is preliminary data.</text>
</comment>
<reference evidence="2" key="1">
    <citation type="submission" date="2023-04" db="EMBL/GenBank/DDBJ databases">
        <title>Phytophthora lilii NBRC 32176.</title>
        <authorList>
            <person name="Ichikawa N."/>
            <person name="Sato H."/>
            <person name="Tonouchi N."/>
        </authorList>
    </citation>
    <scope>NUCLEOTIDE SEQUENCE</scope>
    <source>
        <strain evidence="2">NBRC 32176</strain>
    </source>
</reference>
<keyword evidence="1" id="KW-0812">Transmembrane</keyword>
<gene>
    <name evidence="2" type="ORF">Plil01_001645100</name>
</gene>
<dbReference type="AlphaFoldDB" id="A0A9W6XK38"/>
<dbReference type="EMBL" id="BSXW01001963">
    <property type="protein sequence ID" value="GMF40109.1"/>
    <property type="molecule type" value="Genomic_DNA"/>
</dbReference>
<feature type="transmembrane region" description="Helical" evidence="1">
    <location>
        <begin position="196"/>
        <end position="217"/>
    </location>
</feature>
<dbReference type="Proteomes" id="UP001165083">
    <property type="component" value="Unassembled WGS sequence"/>
</dbReference>
<sequence length="243" mass="27123">MDEFPFKIQHTDGDGGREVFEGSLHRIKNTEASDTSPKHTKAPFGHLGWTLWLILLNVAPNDTVNWVMDTETFDYGSFWLMVKRSSTLVGVSTFGLSIVAMGYLSILVKMIAYLWCPKQTYLVHQITNKALMDKVEKALNDAADQRTASRVTSATIKFAVSLTHEDSSTRKRIFVDLALETLLLYQMLEAGSPTPLVGILTVVVISNTLSCASMMFVPFERAPLAETFVDIMSDSQTSFFLRP</sequence>